<reference evidence="1" key="1">
    <citation type="journal article" date="2014" name="Int. J. Syst. Evol. Microbiol.">
        <title>Complete genome sequence of Corynebacterium casei LMG S-19264T (=DSM 44701T), isolated from a smear-ripened cheese.</title>
        <authorList>
            <consortium name="US DOE Joint Genome Institute (JGI-PGF)"/>
            <person name="Walter F."/>
            <person name="Albersmeier A."/>
            <person name="Kalinowski J."/>
            <person name="Ruckert C."/>
        </authorList>
    </citation>
    <scope>NUCLEOTIDE SEQUENCE</scope>
    <source>
        <strain evidence="1">CGMCC 1.15371</strain>
    </source>
</reference>
<comment type="caution">
    <text evidence="1">The sequence shown here is derived from an EMBL/GenBank/DDBJ whole genome shotgun (WGS) entry which is preliminary data.</text>
</comment>
<reference evidence="1" key="2">
    <citation type="submission" date="2020-09" db="EMBL/GenBank/DDBJ databases">
        <authorList>
            <person name="Sun Q."/>
            <person name="Zhou Y."/>
        </authorList>
    </citation>
    <scope>NUCLEOTIDE SEQUENCE</scope>
    <source>
        <strain evidence="1">CGMCC 1.15371</strain>
    </source>
</reference>
<proteinExistence type="predicted"/>
<accession>A0A8J2YH57</accession>
<organism evidence="1 2">
    <name type="scientific">Pullulanibacillus camelliae</name>
    <dbReference type="NCBI Taxonomy" id="1707096"/>
    <lineage>
        <taxon>Bacteria</taxon>
        <taxon>Bacillati</taxon>
        <taxon>Bacillota</taxon>
        <taxon>Bacilli</taxon>
        <taxon>Bacillales</taxon>
        <taxon>Sporolactobacillaceae</taxon>
        <taxon>Pullulanibacillus</taxon>
    </lineage>
</organism>
<dbReference type="Proteomes" id="UP000628775">
    <property type="component" value="Unassembled WGS sequence"/>
</dbReference>
<evidence type="ECO:0000313" key="1">
    <source>
        <dbReference type="EMBL" id="GGE40933.1"/>
    </source>
</evidence>
<protein>
    <submittedName>
        <fullName evidence="1">Uncharacterized protein</fullName>
    </submittedName>
</protein>
<dbReference type="RefSeq" id="WP_188692885.1">
    <property type="nucleotide sequence ID" value="NZ_BMIR01000008.1"/>
</dbReference>
<evidence type="ECO:0000313" key="2">
    <source>
        <dbReference type="Proteomes" id="UP000628775"/>
    </source>
</evidence>
<keyword evidence="2" id="KW-1185">Reference proteome</keyword>
<sequence>MVIKPNDPAFAAYTRLTLFANFQKNMKGGTHFQNEKEKDISFKQFKQLLDDNKVVDKDNPKQMSSFHRQALQTQLQYGKDRQFTTEVTDIMNKAFQLGLVDDDQTLINSLDKKA</sequence>
<dbReference type="EMBL" id="BMIR01000008">
    <property type="protein sequence ID" value="GGE40933.1"/>
    <property type="molecule type" value="Genomic_DNA"/>
</dbReference>
<dbReference type="AlphaFoldDB" id="A0A8J2YH57"/>
<gene>
    <name evidence="1" type="ORF">GCM10011391_19600</name>
</gene>
<name>A0A8J2YH57_9BACL</name>